<keyword evidence="1" id="KW-0732">Signal</keyword>
<evidence type="ECO:0000313" key="3">
    <source>
        <dbReference type="Proteomes" id="UP000078237"/>
    </source>
</evidence>
<comment type="caution">
    <text evidence="2">The sequence shown here is derived from an EMBL/GenBank/DDBJ whole genome shotgun (WGS) entry which is preliminary data.</text>
</comment>
<dbReference type="Proteomes" id="UP000078237">
    <property type="component" value="Unassembled WGS sequence"/>
</dbReference>
<evidence type="ECO:0000256" key="1">
    <source>
        <dbReference type="SAM" id="SignalP"/>
    </source>
</evidence>
<dbReference type="OrthoDB" id="5186097at2759"/>
<proteinExistence type="predicted"/>
<sequence>MVARLSLLAASAAVLVSAQGPPDVSAGCTSKSFSIPSWFVQNVSYSESGDVSFSLWNRATNSTADLACEAKESGWNACAPVQETEASDGTLQASVQVSEGSAAFRVNETWTCSDRGTDMIFTAVGNNSAALNYTSPLLVKGSLLEPVAITPVYADGPTGHDTPGCMARSEEPSWVLSHVSYTNRTGDGVNTMPFRMFNLILTNSANGYQASCMPGTSFDYSSDPAHLVCAGEEFQSFTVGRYPVSTTASFNETTSEFSVQQTWFCDDQDPAKPLNITATGSVELPFKCTSEDLEGGETETICVTEDEVTVEGELGMVVTLPPYVIEDPAPARDGCTLSSLLDPRWSFSAFNIFDANSSSSTVTFEVILQTDRGFQYPIPIYQGAPVEGNAGWYECDIGADGGNALPLWPYQCSFKYTTATKELVLDADWSCQDLDRDHPVYFSGISTSIVNATLTCQTVGSQSYCGPADTGYTWVAPISNVTWDMSA</sequence>
<protein>
    <submittedName>
        <fullName evidence="2">Uncharacterized protein</fullName>
    </submittedName>
</protein>
<dbReference type="EMBL" id="LCTW02000125">
    <property type="protein sequence ID" value="KXX78316.1"/>
    <property type="molecule type" value="Genomic_DNA"/>
</dbReference>
<feature type="chain" id="PRO_5008043636" evidence="1">
    <location>
        <begin position="19"/>
        <end position="487"/>
    </location>
</feature>
<reference evidence="2 3" key="1">
    <citation type="journal article" date="2016" name="Genome Announc.">
        <title>Genome Sequence of Madurella mycetomatis mm55, Isolated from a Human Mycetoma Case in Sudan.</title>
        <authorList>
            <person name="Smit S."/>
            <person name="Derks M.F."/>
            <person name="Bervoets S."/>
            <person name="Fahal A."/>
            <person name="van Leeuwen W."/>
            <person name="van Belkum A."/>
            <person name="van de Sande W.W."/>
        </authorList>
    </citation>
    <scope>NUCLEOTIDE SEQUENCE [LARGE SCALE GENOMIC DNA]</scope>
    <source>
        <strain evidence="3">mm55</strain>
    </source>
</reference>
<dbReference type="VEuPathDB" id="FungiDB:MMYC01_206235"/>
<keyword evidence="3" id="KW-1185">Reference proteome</keyword>
<accession>A0A175W3P6</accession>
<gene>
    <name evidence="2" type="ORF">MMYC01_206235</name>
</gene>
<evidence type="ECO:0000313" key="2">
    <source>
        <dbReference type="EMBL" id="KXX78316.1"/>
    </source>
</evidence>
<name>A0A175W3P6_9PEZI</name>
<dbReference type="AlphaFoldDB" id="A0A175W3P6"/>
<feature type="signal peptide" evidence="1">
    <location>
        <begin position="1"/>
        <end position="18"/>
    </location>
</feature>
<organism evidence="2 3">
    <name type="scientific">Madurella mycetomatis</name>
    <dbReference type="NCBI Taxonomy" id="100816"/>
    <lineage>
        <taxon>Eukaryota</taxon>
        <taxon>Fungi</taxon>
        <taxon>Dikarya</taxon>
        <taxon>Ascomycota</taxon>
        <taxon>Pezizomycotina</taxon>
        <taxon>Sordariomycetes</taxon>
        <taxon>Sordariomycetidae</taxon>
        <taxon>Sordariales</taxon>
        <taxon>Sordariales incertae sedis</taxon>
        <taxon>Madurella</taxon>
    </lineage>
</organism>